<accession>A0A4R4P8N0</accession>
<name>A0A4R4P8N0_9ACTN</name>
<dbReference type="EMBL" id="SMJW01000036">
    <property type="protein sequence ID" value="TDC17263.1"/>
    <property type="molecule type" value="Genomic_DNA"/>
</dbReference>
<dbReference type="Proteomes" id="UP000295431">
    <property type="component" value="Unassembled WGS sequence"/>
</dbReference>
<comment type="caution">
    <text evidence="1">The sequence shown here is derived from an EMBL/GenBank/DDBJ whole genome shotgun (WGS) entry which is preliminary data.</text>
</comment>
<proteinExistence type="predicted"/>
<evidence type="ECO:0008006" key="3">
    <source>
        <dbReference type="Google" id="ProtNLM"/>
    </source>
</evidence>
<sequence>MSGRHLVTVLSAVLAAAVVLVSGCGVRPTGITRVGALPTGQGPVVNNTIYFVKDGRLVPVVRPGLPEAPLMPLWQLGYGVTDNERQAGLDSTLPGIGIVAGLPDPSPDGIPPPGAPPAAIRKTDDSGTVTVALQTTIRPEKWPRLWQAQLACTAQAIPGVKKVELNIFDGRPGHTVRCADYRDLLSTATN</sequence>
<organism evidence="1 2">
    <name type="scientific">Actinomadura bangladeshensis</name>
    <dbReference type="NCBI Taxonomy" id="453573"/>
    <lineage>
        <taxon>Bacteria</taxon>
        <taxon>Bacillati</taxon>
        <taxon>Actinomycetota</taxon>
        <taxon>Actinomycetes</taxon>
        <taxon>Streptosporangiales</taxon>
        <taxon>Thermomonosporaceae</taxon>
        <taxon>Actinomadura</taxon>
    </lineage>
</organism>
<protein>
    <recommendedName>
        <fullName evidence="3">GerMN domain-containing protein</fullName>
    </recommendedName>
</protein>
<evidence type="ECO:0000313" key="2">
    <source>
        <dbReference type="Proteomes" id="UP000295431"/>
    </source>
</evidence>
<keyword evidence="2" id="KW-1185">Reference proteome</keyword>
<reference evidence="1 2" key="1">
    <citation type="submission" date="2019-03" db="EMBL/GenBank/DDBJ databases">
        <title>Draft genome sequences of novel Actinobacteria.</title>
        <authorList>
            <person name="Sahin N."/>
            <person name="Ay H."/>
            <person name="Saygin H."/>
        </authorList>
    </citation>
    <scope>NUCLEOTIDE SEQUENCE [LARGE SCALE GENOMIC DNA]</scope>
    <source>
        <strain evidence="1 2">DSM 45347</strain>
    </source>
</reference>
<dbReference type="AlphaFoldDB" id="A0A4R4P8N0"/>
<dbReference type="RefSeq" id="WP_131938733.1">
    <property type="nucleotide sequence ID" value="NZ_BAAAMX010000049.1"/>
</dbReference>
<dbReference type="OrthoDB" id="3474228at2"/>
<evidence type="ECO:0000313" key="1">
    <source>
        <dbReference type="EMBL" id="TDC17263.1"/>
    </source>
</evidence>
<gene>
    <name evidence="1" type="ORF">E1284_09955</name>
</gene>
<dbReference type="PROSITE" id="PS51257">
    <property type="entry name" value="PROKAR_LIPOPROTEIN"/>
    <property type="match status" value="1"/>
</dbReference>